<name>A0A1M6DKX9_9FIRM</name>
<evidence type="ECO:0000313" key="1">
    <source>
        <dbReference type="EMBL" id="SHI73862.1"/>
    </source>
</evidence>
<organism evidence="1 2">
    <name type="scientific">Lutispora thermophila DSM 19022</name>
    <dbReference type="NCBI Taxonomy" id="1122184"/>
    <lineage>
        <taxon>Bacteria</taxon>
        <taxon>Bacillati</taxon>
        <taxon>Bacillota</taxon>
        <taxon>Clostridia</taxon>
        <taxon>Lutisporales</taxon>
        <taxon>Lutisporaceae</taxon>
        <taxon>Lutispora</taxon>
    </lineage>
</organism>
<evidence type="ECO:0000313" key="2">
    <source>
        <dbReference type="Proteomes" id="UP000184442"/>
    </source>
</evidence>
<dbReference type="STRING" id="1122184.SAMN02745176_01162"/>
<proteinExistence type="predicted"/>
<dbReference type="AlphaFoldDB" id="A0A1M6DKX9"/>
<dbReference type="EMBL" id="FQZS01000007">
    <property type="protein sequence ID" value="SHI73862.1"/>
    <property type="molecule type" value="Genomic_DNA"/>
</dbReference>
<sequence length="78" mass="9755">MSISRKWGVDLKYKDFEDEILYDENDESKYPHMKRIFDADFYTLDFDPSFTKFDDEVFNDDYEGIRFNRRMWRDIFPQ</sequence>
<keyword evidence="2" id="KW-1185">Reference proteome</keyword>
<accession>A0A1M6DKX9</accession>
<dbReference type="Proteomes" id="UP000184442">
    <property type="component" value="Unassembled WGS sequence"/>
</dbReference>
<reference evidence="1 2" key="1">
    <citation type="submission" date="2016-11" db="EMBL/GenBank/DDBJ databases">
        <authorList>
            <person name="Jaros S."/>
            <person name="Januszkiewicz K."/>
            <person name="Wedrychowicz H."/>
        </authorList>
    </citation>
    <scope>NUCLEOTIDE SEQUENCE [LARGE SCALE GENOMIC DNA]</scope>
    <source>
        <strain evidence="1 2">DSM 19022</strain>
    </source>
</reference>
<protein>
    <submittedName>
        <fullName evidence="1">Uncharacterized protein</fullName>
    </submittedName>
</protein>
<gene>
    <name evidence="1" type="ORF">SAMN02745176_01162</name>
</gene>